<sequence length="350" mass="41765">MDIKKEIFKLTKYELEDIYKNKIDLNVIMINGSYSNKEEVISKLRSQPMTIVNQIVPYIKKVEIEEDTCIDTDDDFRELYTISIYDHIQVKLFSVITSIYDLEYRFIEYDGTAHSDYELGIEAEIEYYSSHSGDIRIKGKYTRPDFQPEMTLMDLDSCLQTKITCTVNGLLREDDIPSWVYYLIEGCVNYDDDNNNIAVFNIFAALDNFIEDMNSEILDYYLLKYNEILEYVKTKYPNDSEKYSEAKNYLQDKIKKYCRDTRRLEEKLKDVMSEVEIKGDNPKFYKLCNVYKTKFKEIEKYRNKIAHGELCNHNELDFAECLYYIFTIILSILFVYDFEKDEWQNIIEEC</sequence>
<evidence type="ECO:0000313" key="1">
    <source>
        <dbReference type="EMBL" id="MBE6061210.1"/>
    </source>
</evidence>
<organism evidence="1 2">
    <name type="scientific">Clostridium sulfidigenes</name>
    <dbReference type="NCBI Taxonomy" id="318464"/>
    <lineage>
        <taxon>Bacteria</taxon>
        <taxon>Bacillati</taxon>
        <taxon>Bacillota</taxon>
        <taxon>Clostridia</taxon>
        <taxon>Eubacteriales</taxon>
        <taxon>Clostridiaceae</taxon>
        <taxon>Clostridium</taxon>
    </lineage>
</organism>
<dbReference type="Proteomes" id="UP000768462">
    <property type="component" value="Unassembled WGS sequence"/>
</dbReference>
<proteinExistence type="predicted"/>
<gene>
    <name evidence="1" type="ORF">E7215_13725</name>
</gene>
<name>A0A927WDI6_9CLOT</name>
<accession>A0A927WDI6</accession>
<comment type="caution">
    <text evidence="1">The sequence shown here is derived from an EMBL/GenBank/DDBJ whole genome shotgun (WGS) entry which is preliminary data.</text>
</comment>
<reference evidence="1" key="1">
    <citation type="submission" date="2019-04" db="EMBL/GenBank/DDBJ databases">
        <title>Evolution of Biomass-Degrading Anaerobic Consortia Revealed by Metagenomics.</title>
        <authorList>
            <person name="Peng X."/>
        </authorList>
    </citation>
    <scope>NUCLEOTIDE SEQUENCE</scope>
    <source>
        <strain evidence="1">SIG254</strain>
    </source>
</reference>
<dbReference type="AlphaFoldDB" id="A0A927WDI6"/>
<evidence type="ECO:0000313" key="2">
    <source>
        <dbReference type="Proteomes" id="UP000768462"/>
    </source>
</evidence>
<dbReference type="EMBL" id="SVCM01000156">
    <property type="protein sequence ID" value="MBE6061210.1"/>
    <property type="molecule type" value="Genomic_DNA"/>
</dbReference>
<evidence type="ECO:0008006" key="3">
    <source>
        <dbReference type="Google" id="ProtNLM"/>
    </source>
</evidence>
<protein>
    <recommendedName>
        <fullName evidence="3">Apea-like HEPN domain-containing protein</fullName>
    </recommendedName>
</protein>